<name>A0AAU7CL78_9BACT</name>
<reference evidence="3" key="1">
    <citation type="submission" date="2024-05" db="EMBL/GenBank/DDBJ databases">
        <title>Planctomycetes of the genus Singulisphaera possess chitinolytic capabilities.</title>
        <authorList>
            <person name="Ivanova A."/>
        </authorList>
    </citation>
    <scope>NUCLEOTIDE SEQUENCE</scope>
    <source>
        <strain evidence="3">Ch08T</strain>
    </source>
</reference>
<dbReference type="Pfam" id="PF03328">
    <property type="entry name" value="HpcH_HpaI"/>
    <property type="match status" value="1"/>
</dbReference>
<keyword evidence="1" id="KW-0479">Metal-binding</keyword>
<dbReference type="Gene3D" id="3.20.20.60">
    <property type="entry name" value="Phosphoenolpyruvate-binding domains"/>
    <property type="match status" value="1"/>
</dbReference>
<sequence length="271" mass="30245">MNSLEKQMIERLVELRERYHVTGVKAEFEAEGTRMEEAMRLKDVSAQAGVGMNIKIGGCEALKDMFDAISLGVERIIAPMVETPYALQKFLGAAKLAFGDDHEVELLINIETLTSVENFEAMLRIPQIDRLHGVVIGRVDLSGSMSLGRDQINSDEILKLSLQVAKLAKEAGKSVVVGGGVSAHSLPFFRDFPEGHLDRFETRKVIFSCPGALANPEEAFLKAVEFELLWLRNKKAYYGAIHREDDGRLAMMEKRYQESINLVNKNRPGHA</sequence>
<dbReference type="InterPro" id="IPR040442">
    <property type="entry name" value="Pyrv_kinase-like_dom_sf"/>
</dbReference>
<feature type="domain" description="HpcH/HpaI aldolase/citrate lyase" evidence="2">
    <location>
        <begin position="62"/>
        <end position="173"/>
    </location>
</feature>
<dbReference type="InterPro" id="IPR005000">
    <property type="entry name" value="Aldolase/citrate-lyase_domain"/>
</dbReference>
<dbReference type="GO" id="GO:0046872">
    <property type="term" value="F:metal ion binding"/>
    <property type="evidence" value="ECO:0007669"/>
    <property type="project" value="UniProtKB-KW"/>
</dbReference>
<proteinExistence type="predicted"/>
<dbReference type="GO" id="GO:0016829">
    <property type="term" value="F:lyase activity"/>
    <property type="evidence" value="ECO:0007669"/>
    <property type="project" value="UniProtKB-KW"/>
</dbReference>
<dbReference type="AlphaFoldDB" id="A0AAU7CL78"/>
<gene>
    <name evidence="3" type="ORF">V5E97_09175</name>
</gene>
<keyword evidence="3" id="KW-0456">Lyase</keyword>
<dbReference type="InterPro" id="IPR015813">
    <property type="entry name" value="Pyrv/PenolPyrv_kinase-like_dom"/>
</dbReference>
<protein>
    <submittedName>
        <fullName evidence="3">Aldolase/citrate lyase family protein</fullName>
    </submittedName>
</protein>
<dbReference type="RefSeq" id="WP_406699038.1">
    <property type="nucleotide sequence ID" value="NZ_CP155447.1"/>
</dbReference>
<organism evidence="3">
    <name type="scientific">Singulisphaera sp. Ch08</name>
    <dbReference type="NCBI Taxonomy" id="3120278"/>
    <lineage>
        <taxon>Bacteria</taxon>
        <taxon>Pseudomonadati</taxon>
        <taxon>Planctomycetota</taxon>
        <taxon>Planctomycetia</taxon>
        <taxon>Isosphaerales</taxon>
        <taxon>Isosphaeraceae</taxon>
        <taxon>Singulisphaera</taxon>
    </lineage>
</organism>
<dbReference type="EMBL" id="CP155447">
    <property type="protein sequence ID" value="XBH06188.1"/>
    <property type="molecule type" value="Genomic_DNA"/>
</dbReference>
<evidence type="ECO:0000256" key="1">
    <source>
        <dbReference type="ARBA" id="ARBA00022723"/>
    </source>
</evidence>
<evidence type="ECO:0000313" key="3">
    <source>
        <dbReference type="EMBL" id="XBH06188.1"/>
    </source>
</evidence>
<evidence type="ECO:0000259" key="2">
    <source>
        <dbReference type="Pfam" id="PF03328"/>
    </source>
</evidence>
<dbReference type="SUPFAM" id="SSF51621">
    <property type="entry name" value="Phosphoenolpyruvate/pyruvate domain"/>
    <property type="match status" value="1"/>
</dbReference>
<accession>A0AAU7CL78</accession>